<dbReference type="HOGENOM" id="CLU_1465676_0_0_7"/>
<keyword evidence="1" id="KW-0472">Membrane</keyword>
<feature type="transmembrane region" description="Helical" evidence="1">
    <location>
        <begin position="7"/>
        <end position="26"/>
    </location>
</feature>
<keyword evidence="1" id="KW-0812">Transmembrane</keyword>
<dbReference type="EMBL" id="AZHW01000357">
    <property type="protein sequence ID" value="ETX00282.1"/>
    <property type="molecule type" value="Genomic_DNA"/>
</dbReference>
<dbReference type="AlphaFoldDB" id="W4LSB1"/>
<reference evidence="2 3" key="1">
    <citation type="journal article" date="2014" name="Nature">
        <title>An environmental bacterial taxon with a large and distinct metabolic repertoire.</title>
        <authorList>
            <person name="Wilson M.C."/>
            <person name="Mori T."/>
            <person name="Ruckert C."/>
            <person name="Uria A.R."/>
            <person name="Helf M.J."/>
            <person name="Takada K."/>
            <person name="Gernert C."/>
            <person name="Steffens U.A."/>
            <person name="Heycke N."/>
            <person name="Schmitt S."/>
            <person name="Rinke C."/>
            <person name="Helfrich E.J."/>
            <person name="Brachmann A.O."/>
            <person name="Gurgui C."/>
            <person name="Wakimoto T."/>
            <person name="Kracht M."/>
            <person name="Crusemann M."/>
            <person name="Hentschel U."/>
            <person name="Abe I."/>
            <person name="Matsunaga S."/>
            <person name="Kalinowski J."/>
            <person name="Takeyama H."/>
            <person name="Piel J."/>
        </authorList>
    </citation>
    <scope>NUCLEOTIDE SEQUENCE [LARGE SCALE GENOMIC DNA]</scope>
    <source>
        <strain evidence="3">TSY1</strain>
    </source>
</reference>
<evidence type="ECO:0000313" key="2">
    <source>
        <dbReference type="EMBL" id="ETX00282.1"/>
    </source>
</evidence>
<accession>W4LSB1</accession>
<name>W4LSB1_ENTF1</name>
<evidence type="ECO:0000313" key="3">
    <source>
        <dbReference type="Proteomes" id="UP000019141"/>
    </source>
</evidence>
<gene>
    <name evidence="2" type="ORF">ETSY1_11810</name>
</gene>
<keyword evidence="1" id="KW-1133">Transmembrane helix</keyword>
<keyword evidence="3" id="KW-1185">Reference proteome</keyword>
<proteinExistence type="predicted"/>
<sequence>MKWKFGVINIFILGLSSIVILGFLYAKSTAVDLNSHYTITNILQSLRELDTRWNEKVLESRLRLSLKALPAEKLKIESEKLLKLQAHLKNALMATAESGPQDWPSSLEPNTNRIESLPARLPNMTPDQSLSQAYRNLQYAQQYKAELTNDFNSRNKKLLVALSDLPDATRDLLTQVASYGIPSG</sequence>
<protein>
    <submittedName>
        <fullName evidence="2">Uncharacterized protein</fullName>
    </submittedName>
</protein>
<evidence type="ECO:0000256" key="1">
    <source>
        <dbReference type="SAM" id="Phobius"/>
    </source>
</evidence>
<dbReference type="Proteomes" id="UP000019141">
    <property type="component" value="Unassembled WGS sequence"/>
</dbReference>
<organism evidence="2 3">
    <name type="scientific">Entotheonella factor</name>
    <dbReference type="NCBI Taxonomy" id="1429438"/>
    <lineage>
        <taxon>Bacteria</taxon>
        <taxon>Pseudomonadati</taxon>
        <taxon>Nitrospinota/Tectimicrobiota group</taxon>
        <taxon>Candidatus Tectimicrobiota</taxon>
        <taxon>Candidatus Entotheonellia</taxon>
        <taxon>Candidatus Entotheonellales</taxon>
        <taxon>Candidatus Entotheonellaceae</taxon>
        <taxon>Candidatus Entotheonella</taxon>
    </lineage>
</organism>
<comment type="caution">
    <text evidence="2">The sequence shown here is derived from an EMBL/GenBank/DDBJ whole genome shotgun (WGS) entry which is preliminary data.</text>
</comment>